<sequence>MRRPSSSESGTRALNPADNGAASRALLLISDLHLSEALPRTVDAFEHFIRITARDADSVFILGDLFEYWIGDEMLASSFARHIAELMHTLSERGIALYVMHGNRDFLLGRRFMAAAGAMPLPDPFVITAFGERIVLTHGDALCTADVGYQRFRRVARTALAQSLFLALPLRWRERVGERMRRKSLARPAQPSPRYDATPDALARLFAATHTRTMIHGHTHLPACHHQHGTARWVLPDWELDHGAPRGGYLRIDADGIRALPLDVCGGPTPATCFE</sequence>
<evidence type="ECO:0000256" key="7">
    <source>
        <dbReference type="ARBA" id="ARBA00023098"/>
    </source>
</evidence>
<dbReference type="Gene3D" id="3.60.21.10">
    <property type="match status" value="1"/>
</dbReference>
<comment type="catalytic activity">
    <reaction evidence="10">
        <text>UDP-2-N,3-O-bis[(3R)-3-hydroxytetradecanoyl]-alpha-D-glucosamine + H2O = 2-N,3-O-bis[(3R)-3-hydroxytetradecanoyl]-alpha-D-glucosaminyl 1-phosphate + UMP + 2 H(+)</text>
        <dbReference type="Rhea" id="RHEA:25213"/>
        <dbReference type="ChEBI" id="CHEBI:15377"/>
        <dbReference type="ChEBI" id="CHEBI:15378"/>
        <dbReference type="ChEBI" id="CHEBI:57865"/>
        <dbReference type="ChEBI" id="CHEBI:57957"/>
        <dbReference type="ChEBI" id="CHEBI:78847"/>
        <dbReference type="EC" id="3.6.1.54"/>
    </reaction>
</comment>
<keyword evidence="5 10" id="KW-0479">Metal-binding</keyword>
<gene>
    <name evidence="10" type="primary">lpxH</name>
    <name evidence="12" type="ORF">IHE29_07300</name>
</gene>
<evidence type="ECO:0000259" key="11">
    <source>
        <dbReference type="Pfam" id="PF00149"/>
    </source>
</evidence>
<keyword evidence="8 10" id="KW-0472">Membrane</keyword>
<organism evidence="12 13">
    <name type="scientific">Mycetohabitans rhizoxinica</name>
    <dbReference type="NCBI Taxonomy" id="412963"/>
    <lineage>
        <taxon>Bacteria</taxon>
        <taxon>Pseudomonadati</taxon>
        <taxon>Pseudomonadota</taxon>
        <taxon>Betaproteobacteria</taxon>
        <taxon>Burkholderiales</taxon>
        <taxon>Burkholderiaceae</taxon>
        <taxon>Mycetohabitans</taxon>
    </lineage>
</organism>
<dbReference type="EMBL" id="CP062176">
    <property type="protein sequence ID" value="WXK39098.1"/>
    <property type="molecule type" value="Genomic_DNA"/>
</dbReference>
<feature type="binding site" evidence="10">
    <location>
        <position position="64"/>
    </location>
    <ligand>
        <name>Mn(2+)</name>
        <dbReference type="ChEBI" id="CHEBI:29035"/>
        <label>2</label>
    </ligand>
</feature>
<reference evidence="12 13" key="1">
    <citation type="submission" date="2020-09" db="EMBL/GenBank/DDBJ databases">
        <title>Genome sequences of Mycetohabitans spp.</title>
        <authorList>
            <person name="Carter M.E."/>
            <person name="Carpenter S.C.D."/>
            <person name="Bogdanove A.J."/>
        </authorList>
    </citation>
    <scope>NUCLEOTIDE SEQUENCE [LARGE SCALE GENOMIC DNA]</scope>
    <source>
        <strain evidence="12 13">B12</strain>
    </source>
</reference>
<keyword evidence="3 10" id="KW-0997">Cell inner membrane</keyword>
<name>A0ABZ2PVG6_9BURK</name>
<evidence type="ECO:0000313" key="12">
    <source>
        <dbReference type="EMBL" id="WXK39098.1"/>
    </source>
</evidence>
<comment type="caution">
    <text evidence="10">Lacks conserved residue(s) required for the propagation of feature annotation.</text>
</comment>
<dbReference type="InterPro" id="IPR010138">
    <property type="entry name" value="UDP-diacylglucosamine_Hdrlase"/>
</dbReference>
<dbReference type="NCBIfam" id="NF003743">
    <property type="entry name" value="PRK05340.1"/>
    <property type="match status" value="1"/>
</dbReference>
<evidence type="ECO:0000256" key="10">
    <source>
        <dbReference type="HAMAP-Rule" id="MF_00575"/>
    </source>
</evidence>
<proteinExistence type="inferred from homology"/>
<evidence type="ECO:0000256" key="4">
    <source>
        <dbReference type="ARBA" id="ARBA00022556"/>
    </source>
</evidence>
<dbReference type="PANTHER" id="PTHR34990">
    <property type="entry name" value="UDP-2,3-DIACYLGLUCOSAMINE HYDROLASE-RELATED"/>
    <property type="match status" value="1"/>
</dbReference>
<evidence type="ECO:0000256" key="5">
    <source>
        <dbReference type="ARBA" id="ARBA00022723"/>
    </source>
</evidence>
<feature type="binding site" evidence="10">
    <location>
        <begin position="103"/>
        <end position="104"/>
    </location>
    <ligand>
        <name>substrate</name>
    </ligand>
</feature>
<dbReference type="CDD" id="cd07398">
    <property type="entry name" value="MPP_YbbF-LpxH"/>
    <property type="match status" value="1"/>
</dbReference>
<feature type="binding site" evidence="10">
    <location>
        <position position="31"/>
    </location>
    <ligand>
        <name>Mn(2+)</name>
        <dbReference type="ChEBI" id="CHEBI:29035"/>
        <label>1</label>
    </ligand>
</feature>
<keyword evidence="1 10" id="KW-1003">Cell membrane</keyword>
<dbReference type="InterPro" id="IPR029052">
    <property type="entry name" value="Metallo-depent_PP-like"/>
</dbReference>
<feature type="binding site" evidence="10">
    <location>
        <position position="103"/>
    </location>
    <ligand>
        <name>Mn(2+)</name>
        <dbReference type="ChEBI" id="CHEBI:29035"/>
        <label>2</label>
    </ligand>
</feature>
<feature type="binding site" evidence="10">
    <location>
        <position position="64"/>
    </location>
    <ligand>
        <name>Mn(2+)</name>
        <dbReference type="ChEBI" id="CHEBI:29035"/>
        <label>1</label>
    </ligand>
</feature>
<dbReference type="NCBIfam" id="TIGR01854">
    <property type="entry name" value="lipid_A_lpxH"/>
    <property type="match status" value="1"/>
</dbReference>
<evidence type="ECO:0000256" key="2">
    <source>
        <dbReference type="ARBA" id="ARBA00022516"/>
    </source>
</evidence>
<comment type="cofactor">
    <cofactor evidence="10">
        <name>Mn(2+)</name>
        <dbReference type="ChEBI" id="CHEBI:29035"/>
    </cofactor>
    <text evidence="10">Binds 2 Mn(2+) ions per subunit in a binuclear metal center.</text>
</comment>
<accession>A0ABZ2PVG6</accession>
<dbReference type="Pfam" id="PF00149">
    <property type="entry name" value="Metallophos"/>
    <property type="match status" value="1"/>
</dbReference>
<evidence type="ECO:0000256" key="6">
    <source>
        <dbReference type="ARBA" id="ARBA00022801"/>
    </source>
</evidence>
<comment type="similarity">
    <text evidence="10">Belongs to the LpxH family.</text>
</comment>
<dbReference type="EC" id="3.6.1.54" evidence="10"/>
<evidence type="ECO:0000256" key="8">
    <source>
        <dbReference type="ARBA" id="ARBA00023136"/>
    </source>
</evidence>
<dbReference type="SUPFAM" id="SSF56300">
    <property type="entry name" value="Metallo-dependent phosphatases"/>
    <property type="match status" value="1"/>
</dbReference>
<keyword evidence="7 10" id="KW-0443">Lipid metabolism</keyword>
<keyword evidence="9 10" id="KW-0464">Manganese</keyword>
<feature type="binding site" evidence="10">
    <location>
        <position position="138"/>
    </location>
    <ligand>
        <name>Mn(2+)</name>
        <dbReference type="ChEBI" id="CHEBI:29035"/>
        <label>2</label>
    </ligand>
</feature>
<evidence type="ECO:0000313" key="13">
    <source>
        <dbReference type="Proteomes" id="UP001493153"/>
    </source>
</evidence>
<keyword evidence="2 10" id="KW-0444">Lipid biosynthesis</keyword>
<feature type="binding site" evidence="10">
    <location>
        <position position="220"/>
    </location>
    <ligand>
        <name>Mn(2+)</name>
        <dbReference type="ChEBI" id="CHEBI:29035"/>
        <label>1</label>
    </ligand>
</feature>
<dbReference type="GO" id="GO:0016787">
    <property type="term" value="F:hydrolase activity"/>
    <property type="evidence" value="ECO:0007669"/>
    <property type="project" value="UniProtKB-KW"/>
</dbReference>
<dbReference type="InterPro" id="IPR043461">
    <property type="entry name" value="LpxH-like"/>
</dbReference>
<evidence type="ECO:0000256" key="9">
    <source>
        <dbReference type="ARBA" id="ARBA00023211"/>
    </source>
</evidence>
<protein>
    <recommendedName>
        <fullName evidence="10">UDP-2,3-diacylglucosamine hydrolase</fullName>
        <ecNumber evidence="10">3.6.1.54</ecNumber>
    </recommendedName>
    <alternativeName>
        <fullName evidence="10">UDP-2,3-diacylglucosamine diphosphatase</fullName>
    </alternativeName>
</protein>
<feature type="binding site" evidence="10">
    <location>
        <position position="184"/>
    </location>
    <ligand>
        <name>substrate</name>
    </ligand>
</feature>
<keyword evidence="6 10" id="KW-0378">Hydrolase</keyword>
<feature type="binding site" evidence="10">
    <location>
        <position position="218"/>
    </location>
    <ligand>
        <name>substrate</name>
    </ligand>
</feature>
<evidence type="ECO:0000256" key="3">
    <source>
        <dbReference type="ARBA" id="ARBA00022519"/>
    </source>
</evidence>
<evidence type="ECO:0000256" key="1">
    <source>
        <dbReference type="ARBA" id="ARBA00022475"/>
    </source>
</evidence>
<keyword evidence="4 10" id="KW-0441">Lipid A biosynthesis</keyword>
<feature type="binding site" evidence="10">
    <location>
        <position position="33"/>
    </location>
    <ligand>
        <name>Mn(2+)</name>
        <dbReference type="ChEBI" id="CHEBI:29035"/>
        <label>1</label>
    </ligand>
</feature>
<dbReference type="HAMAP" id="MF_00575">
    <property type="entry name" value="LpxH"/>
    <property type="match status" value="1"/>
</dbReference>
<keyword evidence="13" id="KW-1185">Reference proteome</keyword>
<feature type="binding site" evidence="10">
    <location>
        <position position="218"/>
    </location>
    <ligand>
        <name>Mn(2+)</name>
        <dbReference type="ChEBI" id="CHEBI:29035"/>
        <label>2</label>
    </ligand>
</feature>
<dbReference type="PANTHER" id="PTHR34990:SF1">
    <property type="entry name" value="UDP-2,3-DIACYLGLUCOSAMINE HYDROLASE"/>
    <property type="match status" value="1"/>
</dbReference>
<comment type="function">
    <text evidence="10">Hydrolyzes the pyrophosphate bond of UDP-2,3-diacylglucosamine to yield 2,3-diacylglucosamine 1-phosphate (lipid X) and UMP by catalyzing the attack of water at the alpha-P atom. Involved in the biosynthesis of lipid A, a phosphorylated glycolipid that anchors the lipopolysaccharide to the outer membrane of the cell.</text>
</comment>
<feature type="domain" description="Calcineurin-like phosphoesterase" evidence="11">
    <location>
        <begin position="27"/>
        <end position="221"/>
    </location>
</feature>
<feature type="binding site" evidence="10">
    <location>
        <position position="146"/>
    </location>
    <ligand>
        <name>substrate</name>
    </ligand>
</feature>
<comment type="subcellular location">
    <subcellularLocation>
        <location evidence="10">Cell inner membrane</location>
        <topology evidence="10">Peripheral membrane protein</topology>
        <orientation evidence="10">Cytoplasmic side</orientation>
    </subcellularLocation>
</comment>
<dbReference type="Proteomes" id="UP001493153">
    <property type="component" value="Chromosome"/>
</dbReference>
<comment type="pathway">
    <text evidence="10">Glycolipid biosynthesis; lipid IV(A) biosynthesis; lipid IV(A) from (3R)-3-hydroxytetradecanoyl-[acyl-carrier-protein] and UDP-N-acetyl-alpha-D-glucosamine: step 4/6.</text>
</comment>
<dbReference type="InterPro" id="IPR004843">
    <property type="entry name" value="Calcineurin-like_PHP"/>
</dbReference>